<comment type="caution">
    <text evidence="2">The sequence shown here is derived from an EMBL/GenBank/DDBJ whole genome shotgun (WGS) entry which is preliminary data.</text>
</comment>
<keyword evidence="3" id="KW-1185">Reference proteome</keyword>
<reference evidence="2" key="1">
    <citation type="submission" date="2021-01" db="EMBL/GenBank/DDBJ databases">
        <authorList>
            <consortium name="Genoscope - CEA"/>
            <person name="William W."/>
        </authorList>
    </citation>
    <scope>NUCLEOTIDE SEQUENCE</scope>
</reference>
<accession>A0A8S1NXA1</accession>
<name>A0A8S1NXA1_9CILI</name>
<keyword evidence="1" id="KW-0175">Coiled coil</keyword>
<organism evidence="2 3">
    <name type="scientific">Paramecium sonneborni</name>
    <dbReference type="NCBI Taxonomy" id="65129"/>
    <lineage>
        <taxon>Eukaryota</taxon>
        <taxon>Sar</taxon>
        <taxon>Alveolata</taxon>
        <taxon>Ciliophora</taxon>
        <taxon>Intramacronucleata</taxon>
        <taxon>Oligohymenophorea</taxon>
        <taxon>Peniculida</taxon>
        <taxon>Parameciidae</taxon>
        <taxon>Paramecium</taxon>
    </lineage>
</organism>
<gene>
    <name evidence="2" type="ORF">PSON_ATCC_30995.1.T0660030</name>
</gene>
<dbReference type="OrthoDB" id="312106at2759"/>
<evidence type="ECO:0000256" key="1">
    <source>
        <dbReference type="SAM" id="Coils"/>
    </source>
</evidence>
<dbReference type="Proteomes" id="UP000692954">
    <property type="component" value="Unassembled WGS sequence"/>
</dbReference>
<evidence type="ECO:0000313" key="2">
    <source>
        <dbReference type="EMBL" id="CAD8096190.1"/>
    </source>
</evidence>
<feature type="coiled-coil region" evidence="1">
    <location>
        <begin position="210"/>
        <end position="244"/>
    </location>
</feature>
<evidence type="ECO:0000313" key="3">
    <source>
        <dbReference type="Proteomes" id="UP000692954"/>
    </source>
</evidence>
<dbReference type="AlphaFoldDB" id="A0A8S1NXA1"/>
<feature type="coiled-coil region" evidence="1">
    <location>
        <begin position="111"/>
        <end position="174"/>
    </location>
</feature>
<proteinExistence type="predicted"/>
<protein>
    <submittedName>
        <fullName evidence="2">Uncharacterized protein</fullName>
    </submittedName>
</protein>
<dbReference type="EMBL" id="CAJJDN010000066">
    <property type="protein sequence ID" value="CAD8096190.1"/>
    <property type="molecule type" value="Genomic_DNA"/>
</dbReference>
<sequence>MLFLKKLNDQQKIEQQRIEDKKQEDIFNQEINKFQSQFTDLKQQFIPFSDNIRKFKQKIKFYDEIQQQKYGQEKLMEVILYYQKLISDFQILEEQEKMMNSLERSCQIFNYQSFNSNIEELQQAQKRLKISIDESNTSLEQIDSKFIDEHRRQIQELADNLKDLQDKFKYLYKNQKYKQKIDQIIIQIGDCFGKLNSMELLLTQELFENYQQFNQIQDSINQNLKEFEKQYDQLHEQIHHDQQIELINAERIQKLKNIDPQLSEFINKMNHI</sequence>